<feature type="domain" description="MacB-like periplasmic core" evidence="9">
    <location>
        <begin position="19"/>
        <end position="237"/>
    </location>
</feature>
<dbReference type="GO" id="GO:0005886">
    <property type="term" value="C:plasma membrane"/>
    <property type="evidence" value="ECO:0007669"/>
    <property type="project" value="UniProtKB-SubCell"/>
</dbReference>
<feature type="transmembrane region" description="Helical" evidence="7">
    <location>
        <begin position="329"/>
        <end position="353"/>
    </location>
</feature>
<comment type="subcellular location">
    <subcellularLocation>
        <location evidence="1">Cell membrane</location>
        <topology evidence="1">Multi-pass membrane protein</topology>
    </subcellularLocation>
</comment>
<evidence type="ECO:0000313" key="11">
    <source>
        <dbReference type="Proteomes" id="UP000050491"/>
    </source>
</evidence>
<accession>A0A0Q0Q9R8</accession>
<dbReference type="Pfam" id="PF12704">
    <property type="entry name" value="MacB_PCD"/>
    <property type="match status" value="1"/>
</dbReference>
<dbReference type="EMBL" id="LBGP01000007">
    <property type="protein sequence ID" value="KQB03286.1"/>
    <property type="molecule type" value="Genomic_DNA"/>
</dbReference>
<dbReference type="Proteomes" id="UP000050491">
    <property type="component" value="Unassembled WGS sequence"/>
</dbReference>
<organism evidence="10 11">
    <name type="scientific">Vibrio metoecus</name>
    <dbReference type="NCBI Taxonomy" id="1481663"/>
    <lineage>
        <taxon>Bacteria</taxon>
        <taxon>Pseudomonadati</taxon>
        <taxon>Pseudomonadota</taxon>
        <taxon>Gammaproteobacteria</taxon>
        <taxon>Vibrionales</taxon>
        <taxon>Vibrionaceae</taxon>
        <taxon>Vibrio</taxon>
    </lineage>
</organism>
<dbReference type="InterPro" id="IPR050250">
    <property type="entry name" value="Macrolide_Exporter_MacB"/>
</dbReference>
<evidence type="ECO:0000256" key="7">
    <source>
        <dbReference type="SAM" id="Phobius"/>
    </source>
</evidence>
<feature type="transmembrane region" description="Helical" evidence="7">
    <location>
        <begin position="275"/>
        <end position="300"/>
    </location>
</feature>
<dbReference type="Pfam" id="PF02687">
    <property type="entry name" value="FtsX"/>
    <property type="match status" value="1"/>
</dbReference>
<reference evidence="10 11" key="1">
    <citation type="journal article" date="2015" name="Genome Biol. Evol.">
        <title>The Dynamics of Genetic Interactions between Vibrio metoecus and Vibrio cholerae, Two Close Relatives Co-Occurring in the Environment.</title>
        <authorList>
            <person name="Orata F.D."/>
            <person name="Kirchberger P.C."/>
            <person name="Meheust R."/>
            <person name="Barlow E.J."/>
            <person name="Tarr C.L."/>
            <person name="Boucher Y."/>
        </authorList>
    </citation>
    <scope>NUCLEOTIDE SEQUENCE [LARGE SCALE GENOMIC DNA]</scope>
    <source>
        <strain evidence="10 11">YB5B04</strain>
    </source>
</reference>
<evidence type="ECO:0000313" key="10">
    <source>
        <dbReference type="EMBL" id="KQB03286.1"/>
    </source>
</evidence>
<gene>
    <name evidence="10" type="ORF">XV92_04245</name>
</gene>
<keyword evidence="5 7" id="KW-0472">Membrane</keyword>
<sequence>MRILLQQSWQTLLAHRLKSLLAITAISWGVVSVILLMALGEGFYRAQTESFRFLLQETQMVASGQTSEIWQGMPARRSIQLTEPLMREVAQRPEIQRYSIVYDQREAKITQLRGTPIGSMVSGVDSGYFELAGLKLIVGSRDFSPYDNHNHRRVAIVGDQIAANSQVKIGDWVKIRGITFRVIGIMDDESSRFSFGDSNKVFIPSATFKDIWDQQPNMMLVLPSEGVSGWALREQLRMIFAKRLHFSPTDQEAVFLPDFGSGVEVITAILRGIQAFLAASGMMTMAVGILGVANMMFLAVTERTREIGVRLAIGATPQKIQRQFLLEGLLLVIFGTGLGLLFAYLGVALLKYIGLPTWLGEPTVTVTTLALSLTVTGVLALAAAYFPAQRAAQLEPVVALSSRS</sequence>
<comment type="caution">
    <text evidence="10">The sequence shown here is derived from an EMBL/GenBank/DDBJ whole genome shotgun (WGS) entry which is preliminary data.</text>
</comment>
<dbReference type="PATRIC" id="fig|1481663.12.peg.3365"/>
<keyword evidence="4 7" id="KW-1133">Transmembrane helix</keyword>
<keyword evidence="3 7" id="KW-0812">Transmembrane</keyword>
<comment type="similarity">
    <text evidence="6">Belongs to the ABC-4 integral membrane protein family.</text>
</comment>
<evidence type="ECO:0000259" key="9">
    <source>
        <dbReference type="Pfam" id="PF12704"/>
    </source>
</evidence>
<dbReference type="InterPro" id="IPR003838">
    <property type="entry name" value="ABC3_permease_C"/>
</dbReference>
<feature type="transmembrane region" description="Helical" evidence="7">
    <location>
        <begin position="20"/>
        <end position="40"/>
    </location>
</feature>
<dbReference type="PANTHER" id="PTHR30572">
    <property type="entry name" value="MEMBRANE COMPONENT OF TRANSPORTER-RELATED"/>
    <property type="match status" value="1"/>
</dbReference>
<evidence type="ECO:0000256" key="6">
    <source>
        <dbReference type="ARBA" id="ARBA00038076"/>
    </source>
</evidence>
<proteinExistence type="inferred from homology"/>
<dbReference type="AlphaFoldDB" id="A0A0Q0Q9R8"/>
<feature type="transmembrane region" description="Helical" evidence="7">
    <location>
        <begin position="365"/>
        <end position="386"/>
    </location>
</feature>
<evidence type="ECO:0000256" key="3">
    <source>
        <dbReference type="ARBA" id="ARBA00022692"/>
    </source>
</evidence>
<dbReference type="PANTHER" id="PTHR30572:SF4">
    <property type="entry name" value="ABC TRANSPORTER PERMEASE YTRF"/>
    <property type="match status" value="1"/>
</dbReference>
<evidence type="ECO:0000256" key="2">
    <source>
        <dbReference type="ARBA" id="ARBA00022475"/>
    </source>
</evidence>
<dbReference type="InterPro" id="IPR025857">
    <property type="entry name" value="MacB_PCD"/>
</dbReference>
<feature type="domain" description="ABC3 transporter permease C-terminal" evidence="8">
    <location>
        <begin position="283"/>
        <end position="396"/>
    </location>
</feature>
<dbReference type="RefSeq" id="WP_055064236.1">
    <property type="nucleotide sequence ID" value="NZ_LBGP01000007.1"/>
</dbReference>
<dbReference type="GO" id="GO:0022857">
    <property type="term" value="F:transmembrane transporter activity"/>
    <property type="evidence" value="ECO:0007669"/>
    <property type="project" value="TreeGrafter"/>
</dbReference>
<evidence type="ECO:0000256" key="4">
    <source>
        <dbReference type="ARBA" id="ARBA00022989"/>
    </source>
</evidence>
<keyword evidence="2" id="KW-1003">Cell membrane</keyword>
<protein>
    <submittedName>
        <fullName evidence="10">ABC transporter substrate-binding protein</fullName>
    </submittedName>
</protein>
<evidence type="ECO:0000256" key="5">
    <source>
        <dbReference type="ARBA" id="ARBA00023136"/>
    </source>
</evidence>
<evidence type="ECO:0000259" key="8">
    <source>
        <dbReference type="Pfam" id="PF02687"/>
    </source>
</evidence>
<dbReference type="OrthoDB" id="9770036at2"/>
<name>A0A0Q0Q9R8_VIBMT</name>
<evidence type="ECO:0000256" key="1">
    <source>
        <dbReference type="ARBA" id="ARBA00004651"/>
    </source>
</evidence>